<dbReference type="Proteomes" id="UP000815260">
    <property type="component" value="Chromosome 3B"/>
</dbReference>
<dbReference type="Pfam" id="PF07893">
    <property type="entry name" value="DUF1668"/>
    <property type="match status" value="1"/>
</dbReference>
<proteinExistence type="predicted"/>
<organism evidence="1">
    <name type="scientific">Triticum aestivum</name>
    <name type="common">Wheat</name>
    <dbReference type="NCBI Taxonomy" id="4565"/>
    <lineage>
        <taxon>Eukaryota</taxon>
        <taxon>Viridiplantae</taxon>
        <taxon>Streptophyta</taxon>
        <taxon>Embryophyta</taxon>
        <taxon>Tracheophyta</taxon>
        <taxon>Spermatophyta</taxon>
        <taxon>Magnoliopsida</taxon>
        <taxon>Liliopsida</taxon>
        <taxon>Poales</taxon>
        <taxon>Poaceae</taxon>
        <taxon>BOP clade</taxon>
        <taxon>Pooideae</taxon>
        <taxon>Triticodae</taxon>
        <taxon>Triticeae</taxon>
        <taxon>Triticinae</taxon>
        <taxon>Triticum</taxon>
    </lineage>
</organism>
<comment type="caution">
    <text evidence="1">The sequence shown here is derived from an EMBL/GenBank/DDBJ whole genome shotgun (WGS) entry which is preliminary data.</text>
</comment>
<evidence type="ECO:0008006" key="2">
    <source>
        <dbReference type="Google" id="ProtNLM"/>
    </source>
</evidence>
<protein>
    <recommendedName>
        <fullName evidence="2">DUF1618 domain-containing protein</fullName>
    </recommendedName>
</protein>
<reference evidence="1" key="1">
    <citation type="journal article" date="2017" name="Gigascience">
        <title>The first near-complete assembly of the hexaploid bread wheat genome, Triticum aestivum.</title>
        <authorList>
            <person name="Zimin A.V."/>
            <person name="Puiu D."/>
            <person name="Hall R."/>
            <person name="Kingan S."/>
            <person name="Clavijo B.J."/>
            <person name="Salzberg S.L."/>
        </authorList>
    </citation>
    <scope>NUCLEOTIDE SEQUENCE</scope>
    <source>
        <tissue evidence="1">Leaf</tissue>
    </source>
</reference>
<accession>A0A3B6FN06</accession>
<gene>
    <name evidence="1" type="ORF">CFC21_041628</name>
</gene>
<reference evidence="1" key="2">
    <citation type="submission" date="2020-03" db="EMBL/GenBank/DDBJ databases">
        <title>The second near-complete assembly of the hexaploid bread wheat (Triticum aestivum) genome.</title>
        <authorList>
            <person name="Zimin A.V."/>
            <person name="Puiu D."/>
            <person name="Shumante A."/>
            <person name="Alonge M."/>
            <person name="Salzberg S.L."/>
        </authorList>
    </citation>
    <scope>NUCLEOTIDE SEQUENCE</scope>
    <source>
        <tissue evidence="1">Leaf</tissue>
    </source>
</reference>
<dbReference type="PANTHER" id="PTHR33085">
    <property type="entry name" value="OS12G0113100 PROTEIN-RELATED"/>
    <property type="match status" value="1"/>
</dbReference>
<sequence length="393" mass="45000">MMNRRQFLNLVVWSWSDRLYSLRRIDPSKNLFYESTQQAQKAASAEKRKKFDKTFRSLPDPIASFDPSPTGVVNSGLEWFELFAPRSSESRIVNSNKAGEITMFDADKRLILALPNLYQPKGHDAVVISVTHPSADEDSLYIMDRHPGRAVTRPRLPAGSDHPRSCFEVLEYKRSNLTDSHKGWHWRLLPPPPFVHLPGFQPSSLVTSYTTMDTVDGFSSICISSDKGFGTYCFDTACLDPSHSLGWRNLDEWRHVGDWALPFEGRAEFVREFDIWLGFKAATLPCRLNHLCAVDLSAMDHGREPIVQHVWEHLALPEEKQPARLCPMHQRLVNLGSGRFCIAKVFNDLEDGTYFAVLTGVELLRNEQDQSLQILKHKCVRYISNTERIRWVL</sequence>
<dbReference type="InterPro" id="IPR012871">
    <property type="entry name" value="DUF1668_ORYSA"/>
</dbReference>
<dbReference type="PANTHER" id="PTHR33085:SF125">
    <property type="entry name" value="EXPRESSED PROTEIN"/>
    <property type="match status" value="1"/>
</dbReference>
<dbReference type="OMA" id="MERWPIA"/>
<evidence type="ECO:0000313" key="1">
    <source>
        <dbReference type="EMBL" id="KAF7030003.1"/>
    </source>
</evidence>
<dbReference type="EMBL" id="CM022218">
    <property type="protein sequence ID" value="KAF7030003.1"/>
    <property type="molecule type" value="Genomic_DNA"/>
</dbReference>
<name>A0A3B6FN06_WHEAT</name>